<dbReference type="eggNOG" id="ENOG50338ZC">
    <property type="taxonomic scope" value="Bacteria"/>
</dbReference>
<protein>
    <submittedName>
        <fullName evidence="1">Uncharacterized protein</fullName>
    </submittedName>
</protein>
<organism evidence="1 2">
    <name type="scientific">Xanthomarina gelatinilytica</name>
    <dbReference type="NCBI Taxonomy" id="1137281"/>
    <lineage>
        <taxon>Bacteria</taxon>
        <taxon>Pseudomonadati</taxon>
        <taxon>Bacteroidota</taxon>
        <taxon>Flavobacteriia</taxon>
        <taxon>Flavobacteriales</taxon>
        <taxon>Flavobacteriaceae</taxon>
        <taxon>Xanthomarina</taxon>
    </lineage>
</organism>
<dbReference type="EMBL" id="ANLA01000010">
    <property type="protein sequence ID" value="EMQ95011.1"/>
    <property type="molecule type" value="Genomic_DNA"/>
</dbReference>
<reference evidence="1 2" key="1">
    <citation type="submission" date="2012-12" db="EMBL/GenBank/DDBJ databases">
        <title>Genome assembly of Formosa sp. AK20.</title>
        <authorList>
            <person name="Kumar R."/>
            <person name="Khatri I."/>
            <person name="Vaidya B."/>
            <person name="Subramanian S."/>
            <person name="Pinnaka A."/>
        </authorList>
    </citation>
    <scope>NUCLEOTIDE SEQUENCE [LARGE SCALE GENOMIC DNA]</scope>
    <source>
        <strain evidence="1 2">AK20</strain>
    </source>
</reference>
<keyword evidence="2" id="KW-1185">Reference proteome</keyword>
<evidence type="ECO:0000313" key="1">
    <source>
        <dbReference type="EMBL" id="EMQ95011.1"/>
    </source>
</evidence>
<name>M7MIT9_9FLAO</name>
<dbReference type="AlphaFoldDB" id="M7MIT9"/>
<comment type="caution">
    <text evidence="1">The sequence shown here is derived from an EMBL/GenBank/DDBJ whole genome shotgun (WGS) entry which is preliminary data.</text>
</comment>
<proteinExistence type="predicted"/>
<accession>M7MIT9</accession>
<sequence>MLPLNPFETISYKEPYNPHSPYHLDLKMETTETGTKQLNLFITLKDNAYFVSPHAKKDFKGKFSMTIEDSNKLSMTDDIIEIPRSVEEMDTHPFVDGKVNWVRENTLYKQNLNILTKDDFEVTGFIRFTIEPRCTYEEIPFKVTQNSGVLQVTLAAGC</sequence>
<dbReference type="PATRIC" id="fig|1137281.3.peg.1443"/>
<gene>
    <name evidence="1" type="ORF">D778_00008</name>
</gene>
<dbReference type="Proteomes" id="UP000012024">
    <property type="component" value="Unassembled WGS sequence"/>
</dbReference>
<evidence type="ECO:0000313" key="2">
    <source>
        <dbReference type="Proteomes" id="UP000012024"/>
    </source>
</evidence>